<name>A0A078HR18_BRANA</name>
<evidence type="ECO:0000313" key="4">
    <source>
        <dbReference type="Proteomes" id="UP000028999"/>
    </source>
</evidence>
<feature type="compositionally biased region" description="Basic and acidic residues" evidence="1">
    <location>
        <begin position="132"/>
        <end position="145"/>
    </location>
</feature>
<feature type="region of interest" description="Disordered" evidence="1">
    <location>
        <begin position="132"/>
        <end position="206"/>
    </location>
</feature>
<dbReference type="PANTHER" id="PTHR35218:SF9">
    <property type="entry name" value="ENDONUCLEASE_EXONUCLEASE_PHOSPHATASE DOMAIN-CONTAINING PROTEIN"/>
    <property type="match status" value="1"/>
</dbReference>
<accession>A0A078HR18</accession>
<dbReference type="EMBL" id="LK032488">
    <property type="protein sequence ID" value="CDY41015.1"/>
    <property type="molecule type" value="Genomic_DNA"/>
</dbReference>
<dbReference type="Gramene" id="CDY41015">
    <property type="protein sequence ID" value="CDY41015"/>
    <property type="gene ID" value="GSBRNA2T00072307001"/>
</dbReference>
<dbReference type="AlphaFoldDB" id="A0A078HR18"/>
<evidence type="ECO:0000313" key="2">
    <source>
        <dbReference type="EMBL" id="CAF1926778.1"/>
    </source>
</evidence>
<proteinExistence type="predicted"/>
<dbReference type="EMBL" id="HG994369">
    <property type="protein sequence ID" value="CAF1926778.1"/>
    <property type="molecule type" value="Genomic_DNA"/>
</dbReference>
<dbReference type="Gene3D" id="3.60.10.10">
    <property type="entry name" value="Endonuclease/exonuclease/phosphatase"/>
    <property type="match status" value="1"/>
</dbReference>
<reference evidence="2" key="3">
    <citation type="submission" date="2021-01" db="EMBL/GenBank/DDBJ databases">
        <authorList>
            <consortium name="Genoscope - CEA"/>
            <person name="William W."/>
        </authorList>
    </citation>
    <scope>NUCLEOTIDE SEQUENCE</scope>
</reference>
<dbReference type="PANTHER" id="PTHR35218">
    <property type="entry name" value="RNASE H DOMAIN-CONTAINING PROTEIN"/>
    <property type="match status" value="1"/>
</dbReference>
<dbReference type="PaxDb" id="3708-A0A078HR18"/>
<dbReference type="Proteomes" id="UP000028999">
    <property type="component" value="Unassembled WGS sequence"/>
</dbReference>
<dbReference type="OMA" id="IDIEAHM"/>
<dbReference type="InterPro" id="IPR036691">
    <property type="entry name" value="Endo/exonu/phosph_ase_sf"/>
</dbReference>
<reference evidence="3" key="2">
    <citation type="submission" date="2014-06" db="EMBL/GenBank/DDBJ databases">
        <authorList>
            <person name="Genoscope - CEA"/>
        </authorList>
    </citation>
    <scope>NUCLEOTIDE SEQUENCE</scope>
</reference>
<protein>
    <submittedName>
        <fullName evidence="2">(rape) hypothetical protein</fullName>
    </submittedName>
    <submittedName>
        <fullName evidence="3">BnaC05g14730D protein</fullName>
    </submittedName>
</protein>
<sequence>MVEGPSDGPLRIREREDGETARNQTDQLQISRINKDNNTDVIPQTEGALANRSNETPERRKYQEEDDVSMEDGEFNKMVDYYNELGMAEEMIDEDDMLDDIVVPETQMMAVESENEQIEAIAQLRQKVISKDHTSNTRQNKDPPDQKQMTPRSRDTKGIAASRKLAAKGHMSPMSKGMKNSRPPMSGRQAAKQVPHSGVFPSALKSRKPVSLSSSVMSQKPPNFMSEFGYDHLFTVDPVGRSGGLALFYMDASDVIVNFSNNRMIDIEAHMEGHKVFMTFVYGDPVIEYRENVWERLLRISSNRTGVWLLMGDFNEITSNLEKKGGKKRPDSSFLPFKNMLAGCGMIEFQFMGNYFSWA</sequence>
<evidence type="ECO:0000313" key="3">
    <source>
        <dbReference type="EMBL" id="CDY41015.1"/>
    </source>
</evidence>
<dbReference type="Proteomes" id="UP001295469">
    <property type="component" value="Chromosome C05"/>
</dbReference>
<gene>
    <name evidence="3" type="primary">BnaC05g14730D</name>
    <name evidence="2" type="ORF">DARMORV10_C05P17450.1</name>
    <name evidence="3" type="ORF">GSBRNA2T00072307001</name>
</gene>
<feature type="region of interest" description="Disordered" evidence="1">
    <location>
        <begin position="1"/>
        <end position="69"/>
    </location>
</feature>
<reference evidence="3 4" key="1">
    <citation type="journal article" date="2014" name="Science">
        <title>Plant genetics. Early allopolyploid evolution in the post-Neolithic Brassica napus oilseed genome.</title>
        <authorList>
            <person name="Chalhoub B."/>
            <person name="Denoeud F."/>
            <person name="Liu S."/>
            <person name="Parkin I.A."/>
            <person name="Tang H."/>
            <person name="Wang X."/>
            <person name="Chiquet J."/>
            <person name="Belcram H."/>
            <person name="Tong C."/>
            <person name="Samans B."/>
            <person name="Correa M."/>
            <person name="Da Silva C."/>
            <person name="Just J."/>
            <person name="Falentin C."/>
            <person name="Koh C.S."/>
            <person name="Le Clainche I."/>
            <person name="Bernard M."/>
            <person name="Bento P."/>
            <person name="Noel B."/>
            <person name="Labadie K."/>
            <person name="Alberti A."/>
            <person name="Charles M."/>
            <person name="Arnaud D."/>
            <person name="Guo H."/>
            <person name="Daviaud C."/>
            <person name="Alamery S."/>
            <person name="Jabbari K."/>
            <person name="Zhao M."/>
            <person name="Edger P.P."/>
            <person name="Chelaifa H."/>
            <person name="Tack D."/>
            <person name="Lassalle G."/>
            <person name="Mestiri I."/>
            <person name="Schnel N."/>
            <person name="Le Paslier M.C."/>
            <person name="Fan G."/>
            <person name="Renault V."/>
            <person name="Bayer P.E."/>
            <person name="Golicz A.A."/>
            <person name="Manoli S."/>
            <person name="Lee T.H."/>
            <person name="Thi V.H."/>
            <person name="Chalabi S."/>
            <person name="Hu Q."/>
            <person name="Fan C."/>
            <person name="Tollenaere R."/>
            <person name="Lu Y."/>
            <person name="Battail C."/>
            <person name="Shen J."/>
            <person name="Sidebottom C.H."/>
            <person name="Wang X."/>
            <person name="Canaguier A."/>
            <person name="Chauveau A."/>
            <person name="Berard A."/>
            <person name="Deniot G."/>
            <person name="Guan M."/>
            <person name="Liu Z."/>
            <person name="Sun F."/>
            <person name="Lim Y.P."/>
            <person name="Lyons E."/>
            <person name="Town C.D."/>
            <person name="Bancroft I."/>
            <person name="Wang X."/>
            <person name="Meng J."/>
            <person name="Ma J."/>
            <person name="Pires J.C."/>
            <person name="King G.J."/>
            <person name="Brunel D."/>
            <person name="Delourme R."/>
            <person name="Renard M."/>
            <person name="Aury J.M."/>
            <person name="Adams K.L."/>
            <person name="Batley J."/>
            <person name="Snowdon R.J."/>
            <person name="Tost J."/>
            <person name="Edwards D."/>
            <person name="Zhou Y."/>
            <person name="Hua W."/>
            <person name="Sharpe A.G."/>
            <person name="Paterson A.H."/>
            <person name="Guan C."/>
            <person name="Wincker P."/>
        </authorList>
    </citation>
    <scope>NUCLEOTIDE SEQUENCE [LARGE SCALE GENOMIC DNA]</scope>
    <source>
        <strain evidence="4">cv. Darmor-bzh</strain>
    </source>
</reference>
<feature type="compositionally biased region" description="Polar residues" evidence="1">
    <location>
        <begin position="21"/>
        <end position="32"/>
    </location>
</feature>
<keyword evidence="4" id="KW-1185">Reference proteome</keyword>
<evidence type="ECO:0000256" key="1">
    <source>
        <dbReference type="SAM" id="MobiDB-lite"/>
    </source>
</evidence>
<dbReference type="SUPFAM" id="SSF56219">
    <property type="entry name" value="DNase I-like"/>
    <property type="match status" value="1"/>
</dbReference>
<feature type="compositionally biased region" description="Basic and acidic residues" evidence="1">
    <location>
        <begin position="10"/>
        <end position="20"/>
    </location>
</feature>
<organism evidence="3 4">
    <name type="scientific">Brassica napus</name>
    <name type="common">Rape</name>
    <dbReference type="NCBI Taxonomy" id="3708"/>
    <lineage>
        <taxon>Eukaryota</taxon>
        <taxon>Viridiplantae</taxon>
        <taxon>Streptophyta</taxon>
        <taxon>Embryophyta</taxon>
        <taxon>Tracheophyta</taxon>
        <taxon>Spermatophyta</taxon>
        <taxon>Magnoliopsida</taxon>
        <taxon>eudicotyledons</taxon>
        <taxon>Gunneridae</taxon>
        <taxon>Pentapetalae</taxon>
        <taxon>rosids</taxon>
        <taxon>malvids</taxon>
        <taxon>Brassicales</taxon>
        <taxon>Brassicaceae</taxon>
        <taxon>Brassiceae</taxon>
        <taxon>Brassica</taxon>
    </lineage>
</organism>